<feature type="binding site" evidence="8">
    <location>
        <position position="68"/>
    </location>
    <ligand>
        <name>shikimate</name>
        <dbReference type="ChEBI" id="CHEBI:36208"/>
    </ligand>
</feature>
<protein>
    <recommendedName>
        <fullName evidence="2 8">Shikimate dehydrogenase (NADP(+))</fullName>
        <shortName evidence="8">SDH</shortName>
        <ecNumber evidence="2 8">1.1.1.25</ecNumber>
    </recommendedName>
</protein>
<feature type="domain" description="Quinate/shikimate 5-dehydrogenase/glutamyl-tRNA reductase" evidence="9">
    <location>
        <begin position="122"/>
        <end position="200"/>
    </location>
</feature>
<name>A0AAE3GQ18_9CYAN</name>
<keyword evidence="13" id="KW-1185">Reference proteome</keyword>
<comment type="caution">
    <text evidence="8">Lacks conserved residue(s) required for the propagation of feature annotation.</text>
</comment>
<evidence type="ECO:0000256" key="5">
    <source>
        <dbReference type="ARBA" id="ARBA00023002"/>
    </source>
</evidence>
<sequence length="292" mass="31910">MPKITGKTKLLGVIGNPIEHSLSPVMHNAAIANLNLDYIYLPFPIKAPDLKDALAGFAAINLQGFSITIPHKQTIIPLLSEISDIAQSIGAVNTVWRTDKGWSGTNTDVTGFIAPLKAYNWDWSQTTVVILGNGGAARAVVVGCFQLGCKSIHIVGRNLEKLQQFQQSWSNSPLPITTNIHPWEELLELISQADLLVNSTPIGMYPQIDESPVDIETIKRLPKTAIAYDLIYTPNPTQFLKYAKQQGAIAIDGLEMLVQQGAAALEIWLGETPPADIMRQSLQEYLGLSTEN</sequence>
<feature type="binding site" evidence="8">
    <location>
        <begin position="132"/>
        <end position="136"/>
    </location>
    <ligand>
        <name>NADP(+)</name>
        <dbReference type="ChEBI" id="CHEBI:58349"/>
    </ligand>
</feature>
<comment type="pathway">
    <text evidence="1 8">Metabolic intermediate biosynthesis; chorismate biosynthesis; chorismate from D-erythrose 4-phosphate and phosphoenolpyruvate: step 4/7.</text>
</comment>
<dbReference type="GO" id="GO:0050661">
    <property type="term" value="F:NADP binding"/>
    <property type="evidence" value="ECO:0007669"/>
    <property type="project" value="InterPro"/>
</dbReference>
<evidence type="ECO:0000256" key="8">
    <source>
        <dbReference type="HAMAP-Rule" id="MF_00222"/>
    </source>
</evidence>
<dbReference type="GO" id="GO:0004764">
    <property type="term" value="F:shikimate 3-dehydrogenase (NADP+) activity"/>
    <property type="evidence" value="ECO:0007669"/>
    <property type="project" value="UniProtKB-UniRule"/>
</dbReference>
<dbReference type="EC" id="1.1.1.25" evidence="2 8"/>
<keyword evidence="6 8" id="KW-0057">Aromatic amino acid biosynthesis</keyword>
<comment type="caution">
    <text evidence="12">The sequence shown here is derived from an EMBL/GenBank/DDBJ whole genome shotgun (WGS) entry which is preliminary data.</text>
</comment>
<feature type="binding site" evidence="8">
    <location>
        <position position="108"/>
    </location>
    <ligand>
        <name>shikimate</name>
        <dbReference type="ChEBI" id="CHEBI:36208"/>
    </ligand>
</feature>
<dbReference type="InterPro" id="IPR046346">
    <property type="entry name" value="Aminoacid_DH-like_N_sf"/>
</dbReference>
<dbReference type="PANTHER" id="PTHR21089">
    <property type="entry name" value="SHIKIMATE DEHYDROGENASE"/>
    <property type="match status" value="1"/>
</dbReference>
<dbReference type="PANTHER" id="PTHR21089:SF1">
    <property type="entry name" value="BIFUNCTIONAL 3-DEHYDROQUINATE DEHYDRATASE_SHIKIMATE DEHYDROGENASE, CHLOROPLASTIC"/>
    <property type="match status" value="1"/>
</dbReference>
<dbReference type="NCBIfam" id="TIGR00507">
    <property type="entry name" value="aroE"/>
    <property type="match status" value="1"/>
</dbReference>
<dbReference type="GO" id="GO:0005829">
    <property type="term" value="C:cytosol"/>
    <property type="evidence" value="ECO:0007669"/>
    <property type="project" value="TreeGrafter"/>
</dbReference>
<dbReference type="InterPro" id="IPR041121">
    <property type="entry name" value="SDH_C"/>
</dbReference>
<feature type="binding site" evidence="8">
    <location>
        <position position="93"/>
    </location>
    <ligand>
        <name>shikimate</name>
        <dbReference type="ChEBI" id="CHEBI:36208"/>
    </ligand>
</feature>
<feature type="binding site" evidence="8">
    <location>
        <begin position="21"/>
        <end position="23"/>
    </location>
    <ligand>
        <name>shikimate</name>
        <dbReference type="ChEBI" id="CHEBI:36208"/>
    </ligand>
</feature>
<dbReference type="Gene3D" id="3.40.50.10860">
    <property type="entry name" value="Leucine Dehydrogenase, chain A, domain 1"/>
    <property type="match status" value="1"/>
</dbReference>
<organism evidence="12 13">
    <name type="scientific">Limnofasciculus baicalensis BBK-W-15</name>
    <dbReference type="NCBI Taxonomy" id="2699891"/>
    <lineage>
        <taxon>Bacteria</taxon>
        <taxon>Bacillati</taxon>
        <taxon>Cyanobacteriota</taxon>
        <taxon>Cyanophyceae</taxon>
        <taxon>Coleofasciculales</taxon>
        <taxon>Coleofasciculaceae</taxon>
        <taxon>Limnofasciculus</taxon>
        <taxon>Limnofasciculus baicalensis</taxon>
    </lineage>
</organism>
<feature type="binding site" evidence="8">
    <location>
        <position position="260"/>
    </location>
    <ligand>
        <name>shikimate</name>
        <dbReference type="ChEBI" id="CHEBI:36208"/>
    </ligand>
</feature>
<evidence type="ECO:0000259" key="9">
    <source>
        <dbReference type="Pfam" id="PF01488"/>
    </source>
</evidence>
<feature type="binding site" evidence="8">
    <location>
        <position position="84"/>
    </location>
    <ligand>
        <name>NADP(+)</name>
        <dbReference type="ChEBI" id="CHEBI:58349"/>
    </ligand>
</feature>
<comment type="similarity">
    <text evidence="8">Belongs to the shikimate dehydrogenase family.</text>
</comment>
<dbReference type="InterPro" id="IPR036291">
    <property type="entry name" value="NAD(P)-bd_dom_sf"/>
</dbReference>
<feature type="domain" description="Shikimate dehydrogenase substrate binding N-terminal" evidence="10">
    <location>
        <begin position="13"/>
        <end position="95"/>
    </location>
</feature>
<gene>
    <name evidence="8" type="primary">aroE</name>
    <name evidence="12" type="ORF">NJ959_04525</name>
</gene>
<dbReference type="InterPro" id="IPR022893">
    <property type="entry name" value="Shikimate_DH_fam"/>
</dbReference>
<feature type="binding site" evidence="8">
    <location>
        <position position="230"/>
    </location>
    <ligand>
        <name>NADP(+)</name>
        <dbReference type="ChEBI" id="CHEBI:58349"/>
    </ligand>
</feature>
<feature type="active site" description="Proton acceptor" evidence="8">
    <location>
        <position position="72"/>
    </location>
</feature>
<evidence type="ECO:0000313" key="13">
    <source>
        <dbReference type="Proteomes" id="UP001204953"/>
    </source>
</evidence>
<evidence type="ECO:0000256" key="4">
    <source>
        <dbReference type="ARBA" id="ARBA00022857"/>
    </source>
</evidence>
<dbReference type="Proteomes" id="UP001204953">
    <property type="component" value="Unassembled WGS sequence"/>
</dbReference>
<evidence type="ECO:0000256" key="7">
    <source>
        <dbReference type="ARBA" id="ARBA00049442"/>
    </source>
</evidence>
<evidence type="ECO:0000256" key="3">
    <source>
        <dbReference type="ARBA" id="ARBA00022605"/>
    </source>
</evidence>
<dbReference type="AlphaFoldDB" id="A0AAE3GQ18"/>
<keyword evidence="4 8" id="KW-0521">NADP</keyword>
<accession>A0AAE3GQ18</accession>
<evidence type="ECO:0000256" key="2">
    <source>
        <dbReference type="ARBA" id="ARBA00012962"/>
    </source>
</evidence>
<comment type="function">
    <text evidence="8">Involved in the biosynthesis of the chorismate, which leads to the biosynthesis of aromatic amino acids. Catalyzes the reversible NADPH linked reduction of 3-dehydroshikimate (DHSA) to yield shikimate (SA).</text>
</comment>
<dbReference type="InterPro" id="IPR011342">
    <property type="entry name" value="Shikimate_DH"/>
</dbReference>
<dbReference type="HAMAP" id="MF_00222">
    <property type="entry name" value="Shikimate_DH_AroE"/>
    <property type="match status" value="1"/>
</dbReference>
<reference evidence="12" key="1">
    <citation type="submission" date="2022-06" db="EMBL/GenBank/DDBJ databases">
        <title>New cyanobacteria of genus Symplocastrum in benthos of Lake Baikal.</title>
        <authorList>
            <person name="Sorokovikova E."/>
            <person name="Tikhonova I."/>
            <person name="Krasnopeev A."/>
            <person name="Evseev P."/>
            <person name="Gladkikh A."/>
            <person name="Belykh O."/>
        </authorList>
    </citation>
    <scope>NUCLEOTIDE SEQUENCE</scope>
    <source>
        <strain evidence="12">BBK-W-15</strain>
    </source>
</reference>
<feature type="binding site" evidence="8">
    <location>
        <position position="253"/>
    </location>
    <ligand>
        <name>NADP(+)</name>
        <dbReference type="ChEBI" id="CHEBI:58349"/>
    </ligand>
</feature>
<comment type="catalytic activity">
    <reaction evidence="7 8">
        <text>shikimate + NADP(+) = 3-dehydroshikimate + NADPH + H(+)</text>
        <dbReference type="Rhea" id="RHEA:17737"/>
        <dbReference type="ChEBI" id="CHEBI:15378"/>
        <dbReference type="ChEBI" id="CHEBI:16630"/>
        <dbReference type="ChEBI" id="CHEBI:36208"/>
        <dbReference type="ChEBI" id="CHEBI:57783"/>
        <dbReference type="ChEBI" id="CHEBI:58349"/>
        <dbReference type="EC" id="1.1.1.25"/>
    </reaction>
</comment>
<dbReference type="GO" id="GO:0009073">
    <property type="term" value="P:aromatic amino acid family biosynthetic process"/>
    <property type="evidence" value="ECO:0007669"/>
    <property type="project" value="UniProtKB-KW"/>
</dbReference>
<dbReference type="Pfam" id="PF01488">
    <property type="entry name" value="Shikimate_DH"/>
    <property type="match status" value="1"/>
</dbReference>
<dbReference type="GO" id="GO:0008652">
    <property type="term" value="P:amino acid biosynthetic process"/>
    <property type="evidence" value="ECO:0007669"/>
    <property type="project" value="UniProtKB-KW"/>
</dbReference>
<dbReference type="GO" id="GO:0009423">
    <property type="term" value="P:chorismate biosynthetic process"/>
    <property type="evidence" value="ECO:0007669"/>
    <property type="project" value="UniProtKB-UniRule"/>
</dbReference>
<evidence type="ECO:0000259" key="11">
    <source>
        <dbReference type="Pfam" id="PF18317"/>
    </source>
</evidence>
<dbReference type="SUPFAM" id="SSF51735">
    <property type="entry name" value="NAD(P)-binding Rossmann-fold domains"/>
    <property type="match status" value="1"/>
</dbReference>
<dbReference type="NCBIfam" id="NF001314">
    <property type="entry name" value="PRK00258.2-2"/>
    <property type="match status" value="1"/>
</dbReference>
<dbReference type="CDD" id="cd01065">
    <property type="entry name" value="NAD_bind_Shikimate_DH"/>
    <property type="match status" value="1"/>
</dbReference>
<evidence type="ECO:0000259" key="10">
    <source>
        <dbReference type="Pfam" id="PF08501"/>
    </source>
</evidence>
<feature type="domain" description="SDH C-terminal" evidence="11">
    <location>
        <begin position="253"/>
        <end position="283"/>
    </location>
</feature>
<dbReference type="Gene3D" id="3.40.50.720">
    <property type="entry name" value="NAD(P)-binding Rossmann-like Domain"/>
    <property type="match status" value="1"/>
</dbReference>
<dbReference type="RefSeq" id="WP_254010553.1">
    <property type="nucleotide sequence ID" value="NZ_JAMZMM010000026.1"/>
</dbReference>
<evidence type="ECO:0000313" key="12">
    <source>
        <dbReference type="EMBL" id="MCP2727743.1"/>
    </source>
</evidence>
<feature type="binding site" evidence="8">
    <location>
        <position position="232"/>
    </location>
    <ligand>
        <name>shikimate</name>
        <dbReference type="ChEBI" id="CHEBI:36208"/>
    </ligand>
</feature>
<dbReference type="SUPFAM" id="SSF53223">
    <property type="entry name" value="Aminoacid dehydrogenase-like, N-terminal domain"/>
    <property type="match status" value="1"/>
</dbReference>
<dbReference type="EMBL" id="JAMZMM010000026">
    <property type="protein sequence ID" value="MCP2727743.1"/>
    <property type="molecule type" value="Genomic_DNA"/>
</dbReference>
<dbReference type="Pfam" id="PF18317">
    <property type="entry name" value="SDH_C"/>
    <property type="match status" value="1"/>
</dbReference>
<dbReference type="Pfam" id="PF08501">
    <property type="entry name" value="Shikimate_dh_N"/>
    <property type="match status" value="1"/>
</dbReference>
<proteinExistence type="inferred from homology"/>
<dbReference type="GO" id="GO:0019632">
    <property type="term" value="P:shikimate metabolic process"/>
    <property type="evidence" value="ECO:0007669"/>
    <property type="project" value="InterPro"/>
</dbReference>
<comment type="subunit">
    <text evidence="8">Homodimer.</text>
</comment>
<evidence type="ECO:0000256" key="6">
    <source>
        <dbReference type="ARBA" id="ARBA00023141"/>
    </source>
</evidence>
<evidence type="ECO:0000256" key="1">
    <source>
        <dbReference type="ARBA" id="ARBA00004871"/>
    </source>
</evidence>
<dbReference type="InterPro" id="IPR013708">
    <property type="entry name" value="Shikimate_DH-bd_N"/>
</dbReference>
<dbReference type="InterPro" id="IPR006151">
    <property type="entry name" value="Shikm_DH/Glu-tRNA_Rdtase"/>
</dbReference>
<keyword evidence="3 8" id="KW-0028">Amino-acid biosynthesis</keyword>
<keyword evidence="5 8" id="KW-0560">Oxidoreductase</keyword>